<dbReference type="PANTHER" id="PTHR37422:SF13">
    <property type="entry name" value="LIPOPOLYSACCHARIDE BIOSYNTHESIS PROTEIN PA4999-RELATED"/>
    <property type="match status" value="1"/>
</dbReference>
<feature type="transmembrane region" description="Helical" evidence="5">
    <location>
        <begin position="252"/>
        <end position="271"/>
    </location>
</feature>
<evidence type="ECO:0000256" key="1">
    <source>
        <dbReference type="ARBA" id="ARBA00004141"/>
    </source>
</evidence>
<dbReference type="GO" id="GO:0016020">
    <property type="term" value="C:membrane"/>
    <property type="evidence" value="ECO:0007669"/>
    <property type="project" value="UniProtKB-SubCell"/>
</dbReference>
<dbReference type="Proteomes" id="UP001301326">
    <property type="component" value="Chromosome"/>
</dbReference>
<dbReference type="PANTHER" id="PTHR37422">
    <property type="entry name" value="TEICHURONIC ACID BIOSYNTHESIS PROTEIN TUAE"/>
    <property type="match status" value="1"/>
</dbReference>
<sequence>MRLNALFGVSLALLCFAPLMRSGRLMSALLVLELLGGLLLLLALWTPAPPRRIPLLLKVLLVSMVLLPLVYLLPIPAEWWRQLPGRALYAQSLDILEQAGKSPYLTLSLLPQRTLSSLLALLPVLGMLLAVLLLPVQRVKWLVYAFLLMAVVQALLGLFQYGTGAAWAFSGGVEAARYLAVGTYANSDHFAALMVMALPMALALTAYYAQSGDPRREGGLSRLSGMHRAGAYFLLGLLLLLAGVFARSRTGVVLVMLAILLLAGVFSRHLGGRRSVGIGTVTLVVAGAVAADIGLIPVLNRFAVDPLTDVRWHTFAVTWQAIREFFPLGSGPGTFQAVFLGFQPPDLPQFINHVHNDYLEWLFETGMLGVVLLSLALLVYGYGWWRLRGRAWDAFRFMQTAAGLGVLLLMLHGLLDFVFHTPANAVFFAFLSGVFLHLGGADCAVTNRSTKLNG</sequence>
<feature type="transmembrane region" description="Helical" evidence="5">
    <location>
        <begin position="366"/>
        <end position="385"/>
    </location>
</feature>
<reference evidence="7" key="2">
    <citation type="submission" date="2023-04" db="EMBL/GenBank/DDBJ databases">
        <authorList>
            <person name="Beletskiy A.V."/>
            <person name="Mardanov A.V."/>
            <person name="Ravin N.V."/>
        </authorList>
    </citation>
    <scope>NUCLEOTIDE SEQUENCE</scope>
    <source>
        <strain evidence="7">GKL-02</strain>
    </source>
</reference>
<evidence type="ECO:0000259" key="6">
    <source>
        <dbReference type="Pfam" id="PF04932"/>
    </source>
</evidence>
<feature type="domain" description="O-antigen ligase-related" evidence="6">
    <location>
        <begin position="236"/>
        <end position="373"/>
    </location>
</feature>
<protein>
    <submittedName>
        <fullName evidence="7">O-antigen ligase family protein</fullName>
    </submittedName>
</protein>
<organism evidence="7">
    <name type="scientific">Candidatus Thiothrix putei</name>
    <dbReference type="NCBI Taxonomy" id="3080811"/>
    <lineage>
        <taxon>Bacteria</taxon>
        <taxon>Pseudomonadati</taxon>
        <taxon>Pseudomonadota</taxon>
        <taxon>Gammaproteobacteria</taxon>
        <taxon>Thiotrichales</taxon>
        <taxon>Thiotrichaceae</taxon>
        <taxon>Thiothrix</taxon>
    </lineage>
</organism>
<keyword evidence="3 5" id="KW-1133">Transmembrane helix</keyword>
<dbReference type="GO" id="GO:0016874">
    <property type="term" value="F:ligase activity"/>
    <property type="evidence" value="ECO:0007669"/>
    <property type="project" value="UniProtKB-KW"/>
</dbReference>
<dbReference type="InterPro" id="IPR051533">
    <property type="entry name" value="WaaL-like"/>
</dbReference>
<feature type="transmembrane region" description="Helical" evidence="5">
    <location>
        <begin position="397"/>
        <end position="419"/>
    </location>
</feature>
<reference evidence="7" key="1">
    <citation type="journal article" date="2023" name="Int. J. Mol. Sci.">
        <title>Metagenomics Revealed a New Genus 'Candidatus Thiocaldithrix dubininis' gen. nov., sp. nov. and a New Species 'Candidatus Thiothrix putei' sp. nov. in the Family Thiotrichaceae, Some Members of Which Have Traits of Both Na+- and H+-Motive Energetics.</title>
        <authorList>
            <person name="Ravin N.V."/>
            <person name="Muntyan M.S."/>
            <person name="Smolyakov D.D."/>
            <person name="Rudenko T.S."/>
            <person name="Beletsky A.V."/>
            <person name="Mardanov A.V."/>
            <person name="Grabovich M.Y."/>
        </authorList>
    </citation>
    <scope>NUCLEOTIDE SEQUENCE</scope>
    <source>
        <strain evidence="7">GKL-02</strain>
    </source>
</reference>
<dbReference type="Pfam" id="PF04932">
    <property type="entry name" value="Wzy_C"/>
    <property type="match status" value="1"/>
</dbReference>
<dbReference type="AlphaFoldDB" id="A0AA95HI56"/>
<dbReference type="InterPro" id="IPR007016">
    <property type="entry name" value="O-antigen_ligase-rel_domated"/>
</dbReference>
<evidence type="ECO:0000313" key="7">
    <source>
        <dbReference type="EMBL" id="WGZ96193.1"/>
    </source>
</evidence>
<evidence type="ECO:0000256" key="4">
    <source>
        <dbReference type="ARBA" id="ARBA00023136"/>
    </source>
</evidence>
<evidence type="ECO:0000256" key="3">
    <source>
        <dbReference type="ARBA" id="ARBA00022989"/>
    </source>
</evidence>
<keyword evidence="4 5" id="KW-0472">Membrane</keyword>
<dbReference type="EMBL" id="CP124756">
    <property type="protein sequence ID" value="WGZ96193.1"/>
    <property type="molecule type" value="Genomic_DNA"/>
</dbReference>
<comment type="subcellular location">
    <subcellularLocation>
        <location evidence="1">Membrane</location>
        <topology evidence="1">Multi-pass membrane protein</topology>
    </subcellularLocation>
</comment>
<gene>
    <name evidence="7" type="ORF">QJT81_09530</name>
</gene>
<keyword evidence="7" id="KW-0436">Ligase</keyword>
<feature type="transmembrane region" description="Helical" evidence="5">
    <location>
        <begin position="115"/>
        <end position="134"/>
    </location>
</feature>
<feature type="transmembrane region" description="Helical" evidence="5">
    <location>
        <begin position="189"/>
        <end position="209"/>
    </location>
</feature>
<evidence type="ECO:0000256" key="2">
    <source>
        <dbReference type="ARBA" id="ARBA00022692"/>
    </source>
</evidence>
<name>A0AA95HI56_9GAMM</name>
<feature type="transmembrane region" description="Helical" evidence="5">
    <location>
        <begin position="31"/>
        <end position="48"/>
    </location>
</feature>
<feature type="transmembrane region" description="Helical" evidence="5">
    <location>
        <begin position="55"/>
        <end position="73"/>
    </location>
</feature>
<dbReference type="KEGG" id="tput:QJT81_09530"/>
<feature type="transmembrane region" description="Helical" evidence="5">
    <location>
        <begin position="425"/>
        <end position="445"/>
    </location>
</feature>
<accession>A0AA95HI56</accession>
<feature type="transmembrane region" description="Helical" evidence="5">
    <location>
        <begin position="278"/>
        <end position="299"/>
    </location>
</feature>
<feature type="transmembrane region" description="Helical" evidence="5">
    <location>
        <begin position="229"/>
        <end position="246"/>
    </location>
</feature>
<keyword evidence="2 5" id="KW-0812">Transmembrane</keyword>
<feature type="transmembrane region" description="Helical" evidence="5">
    <location>
        <begin position="141"/>
        <end position="169"/>
    </location>
</feature>
<evidence type="ECO:0000256" key="5">
    <source>
        <dbReference type="SAM" id="Phobius"/>
    </source>
</evidence>
<proteinExistence type="predicted"/>